<dbReference type="RefSeq" id="WP_158103406.1">
    <property type="nucleotide sequence ID" value="NZ_JAGIOO010000001.1"/>
</dbReference>
<dbReference type="EMBL" id="JAGIOO010000001">
    <property type="protein sequence ID" value="MBP2474660.1"/>
    <property type="molecule type" value="Genomic_DNA"/>
</dbReference>
<keyword evidence="1" id="KW-1133">Transmembrane helix</keyword>
<comment type="caution">
    <text evidence="3">The sequence shown here is derived from an EMBL/GenBank/DDBJ whole genome shotgun (WGS) entry which is preliminary data.</text>
</comment>
<dbReference type="Pfam" id="PF08044">
    <property type="entry name" value="DUF1707"/>
    <property type="match status" value="1"/>
</dbReference>
<sequence>MSTHADHVELRIGDTERTEAERLLGEHLRVGRLTAEEFGERANVAASARTRRELSTLFEDLPAPHPTFELPAPLQYQPAAHALPPLPPPSLPRPDTGMYTAAKVLGVLVAIPTAGATVLVGGMLSMEVLSWLPRELAMLSAVSIGILVLMGIVVGLQRLKP</sequence>
<reference evidence="3 4" key="1">
    <citation type="submission" date="2021-03" db="EMBL/GenBank/DDBJ databases">
        <title>Sequencing the genomes of 1000 actinobacteria strains.</title>
        <authorList>
            <person name="Klenk H.-P."/>
        </authorList>
    </citation>
    <scope>NUCLEOTIDE SEQUENCE [LARGE SCALE GENOMIC DNA]</scope>
    <source>
        <strain evidence="3 4">DSM 44580</strain>
    </source>
</reference>
<gene>
    <name evidence="3" type="ORF">JOF53_003532</name>
</gene>
<feature type="transmembrane region" description="Helical" evidence="1">
    <location>
        <begin position="136"/>
        <end position="156"/>
    </location>
</feature>
<feature type="transmembrane region" description="Helical" evidence="1">
    <location>
        <begin position="104"/>
        <end position="124"/>
    </location>
</feature>
<keyword evidence="4" id="KW-1185">Reference proteome</keyword>
<accession>A0ABS5ADK2</accession>
<evidence type="ECO:0000259" key="2">
    <source>
        <dbReference type="Pfam" id="PF08044"/>
    </source>
</evidence>
<keyword evidence="1" id="KW-0472">Membrane</keyword>
<feature type="domain" description="DUF1707" evidence="2">
    <location>
        <begin position="10"/>
        <end position="62"/>
    </location>
</feature>
<evidence type="ECO:0000256" key="1">
    <source>
        <dbReference type="SAM" id="Phobius"/>
    </source>
</evidence>
<proteinExistence type="predicted"/>
<evidence type="ECO:0000313" key="3">
    <source>
        <dbReference type="EMBL" id="MBP2474660.1"/>
    </source>
</evidence>
<keyword evidence="1" id="KW-0812">Transmembrane</keyword>
<name>A0ABS5ADK2_9PSEU</name>
<protein>
    <recommendedName>
        <fullName evidence="2">DUF1707 domain-containing protein</fullName>
    </recommendedName>
</protein>
<dbReference type="InterPro" id="IPR012551">
    <property type="entry name" value="DUF1707_SHOCT-like"/>
</dbReference>
<evidence type="ECO:0000313" key="4">
    <source>
        <dbReference type="Proteomes" id="UP001519363"/>
    </source>
</evidence>
<dbReference type="Proteomes" id="UP001519363">
    <property type="component" value="Unassembled WGS sequence"/>
</dbReference>
<organism evidence="3 4">
    <name type="scientific">Crossiella equi</name>
    <dbReference type="NCBI Taxonomy" id="130796"/>
    <lineage>
        <taxon>Bacteria</taxon>
        <taxon>Bacillati</taxon>
        <taxon>Actinomycetota</taxon>
        <taxon>Actinomycetes</taxon>
        <taxon>Pseudonocardiales</taxon>
        <taxon>Pseudonocardiaceae</taxon>
        <taxon>Crossiella</taxon>
    </lineage>
</organism>